<gene>
    <name evidence="1" type="ORF">ACFP1Z_12385</name>
</gene>
<accession>A0ABW0YWN0</accession>
<comment type="caution">
    <text evidence="1">The sequence shown here is derived from an EMBL/GenBank/DDBJ whole genome shotgun (WGS) entry which is preliminary data.</text>
</comment>
<evidence type="ECO:0000313" key="1">
    <source>
        <dbReference type="EMBL" id="MFC5720965.1"/>
    </source>
</evidence>
<organism evidence="1 2">
    <name type="scientific">Streptomyces gamaensis</name>
    <dbReference type="NCBI Taxonomy" id="1763542"/>
    <lineage>
        <taxon>Bacteria</taxon>
        <taxon>Bacillati</taxon>
        <taxon>Actinomycetota</taxon>
        <taxon>Actinomycetes</taxon>
        <taxon>Kitasatosporales</taxon>
        <taxon>Streptomycetaceae</taxon>
        <taxon>Streptomyces</taxon>
    </lineage>
</organism>
<dbReference type="EMBL" id="JBHSPB010000006">
    <property type="protein sequence ID" value="MFC5720965.1"/>
    <property type="molecule type" value="Genomic_DNA"/>
</dbReference>
<dbReference type="Proteomes" id="UP001596083">
    <property type="component" value="Unassembled WGS sequence"/>
</dbReference>
<evidence type="ECO:0000313" key="2">
    <source>
        <dbReference type="Proteomes" id="UP001596083"/>
    </source>
</evidence>
<keyword evidence="2" id="KW-1185">Reference proteome</keyword>
<dbReference type="RefSeq" id="WP_390316164.1">
    <property type="nucleotide sequence ID" value="NZ_JBHSPB010000006.1"/>
</dbReference>
<reference evidence="2" key="1">
    <citation type="journal article" date="2019" name="Int. J. Syst. Evol. Microbiol.">
        <title>The Global Catalogue of Microorganisms (GCM) 10K type strain sequencing project: providing services to taxonomists for standard genome sequencing and annotation.</title>
        <authorList>
            <consortium name="The Broad Institute Genomics Platform"/>
            <consortium name="The Broad Institute Genome Sequencing Center for Infectious Disease"/>
            <person name="Wu L."/>
            <person name="Ma J."/>
        </authorList>
    </citation>
    <scope>NUCLEOTIDE SEQUENCE [LARGE SCALE GENOMIC DNA]</scope>
    <source>
        <strain evidence="2">CGMCC 4.7304</strain>
    </source>
</reference>
<sequence>MEHGSQEDAMGSGAASVGTTVRDVVRDVVSEVAPEELPLVTALFRFDDATVVRRLGRTGGRREPLGFGLGEVATMVAPVVWLVLDEAARKLAGAAVDGAAAKGKTALRKVLRTRRRQPPVAVPALTREQLADIQARVLETAARRGLDSARAEAIADAVVARLALTVGEAPAPRPGVQDRRRPQG</sequence>
<protein>
    <submittedName>
        <fullName evidence="1">Uncharacterized protein</fullName>
    </submittedName>
</protein>
<proteinExistence type="predicted"/>
<name>A0ABW0YWN0_9ACTN</name>